<dbReference type="InterPro" id="IPR001647">
    <property type="entry name" value="HTH_TetR"/>
</dbReference>
<evidence type="ECO:0000313" key="7">
    <source>
        <dbReference type="EMBL" id="GAA2008066.1"/>
    </source>
</evidence>
<reference evidence="8" key="1">
    <citation type="journal article" date="2019" name="Int. J. Syst. Evol. Microbiol.">
        <title>The Global Catalogue of Microorganisms (GCM) 10K type strain sequencing project: providing services to taxonomists for standard genome sequencing and annotation.</title>
        <authorList>
            <consortium name="The Broad Institute Genomics Platform"/>
            <consortium name="The Broad Institute Genome Sequencing Center for Infectious Disease"/>
            <person name="Wu L."/>
            <person name="Ma J."/>
        </authorList>
    </citation>
    <scope>NUCLEOTIDE SEQUENCE [LARGE SCALE GENOMIC DNA]</scope>
    <source>
        <strain evidence="8">JCM 15313</strain>
    </source>
</reference>
<evidence type="ECO:0000256" key="4">
    <source>
        <dbReference type="PROSITE-ProRule" id="PRU00335"/>
    </source>
</evidence>
<dbReference type="Proteomes" id="UP001501585">
    <property type="component" value="Unassembled WGS sequence"/>
</dbReference>
<proteinExistence type="predicted"/>
<keyword evidence="3" id="KW-0804">Transcription</keyword>
<keyword evidence="8" id="KW-1185">Reference proteome</keyword>
<evidence type="ECO:0000256" key="5">
    <source>
        <dbReference type="SAM" id="MobiDB-lite"/>
    </source>
</evidence>
<evidence type="ECO:0000256" key="2">
    <source>
        <dbReference type="ARBA" id="ARBA00023125"/>
    </source>
</evidence>
<comment type="caution">
    <text evidence="7">The sequence shown here is derived from an EMBL/GenBank/DDBJ whole genome shotgun (WGS) entry which is preliminary data.</text>
</comment>
<dbReference type="InterPro" id="IPR050109">
    <property type="entry name" value="HTH-type_TetR-like_transc_reg"/>
</dbReference>
<dbReference type="EMBL" id="BAAAPC010000018">
    <property type="protein sequence ID" value="GAA2008066.1"/>
    <property type="molecule type" value="Genomic_DNA"/>
</dbReference>
<keyword evidence="1" id="KW-0805">Transcription regulation</keyword>
<dbReference type="PROSITE" id="PS01081">
    <property type="entry name" value="HTH_TETR_1"/>
    <property type="match status" value="1"/>
</dbReference>
<sequence>MADENVARNELNDRGTAAAEDSTPAGRDRRAERILDAAGELLVAWGYKRVTIDDVARRAGVGKGTVYLHFTTKEALFLTVLMRSQAALGAAFVRSTREDPTALLPSRLAERSLRSMTDDPIFRAVMVADTDTLGTLARSAPKLVGDLIEFREHTVTEYFHVLRQHGIVRTDLSAASQRHAYFAVVTGFLTFDRLRSGASGFPDIDSKADALVRTVTAAFEADTRPEVLRAAAPRVIDLFQRLVDRVREEIDRQKLT</sequence>
<dbReference type="Pfam" id="PF00440">
    <property type="entry name" value="TetR_N"/>
    <property type="match status" value="1"/>
</dbReference>
<dbReference type="PROSITE" id="PS50977">
    <property type="entry name" value="HTH_TETR_2"/>
    <property type="match status" value="1"/>
</dbReference>
<feature type="DNA-binding region" description="H-T-H motif" evidence="4">
    <location>
        <begin position="51"/>
        <end position="70"/>
    </location>
</feature>
<evidence type="ECO:0000256" key="1">
    <source>
        <dbReference type="ARBA" id="ARBA00023015"/>
    </source>
</evidence>
<gene>
    <name evidence="7" type="ORF">GCM10009799_39580</name>
</gene>
<feature type="domain" description="HTH tetR-type" evidence="6">
    <location>
        <begin position="28"/>
        <end position="88"/>
    </location>
</feature>
<dbReference type="InterPro" id="IPR009057">
    <property type="entry name" value="Homeodomain-like_sf"/>
</dbReference>
<dbReference type="Gene3D" id="1.10.357.10">
    <property type="entry name" value="Tetracycline Repressor, domain 2"/>
    <property type="match status" value="1"/>
</dbReference>
<accession>A0ABP5EUW2</accession>
<feature type="compositionally biased region" description="Basic and acidic residues" evidence="5">
    <location>
        <begin position="1"/>
        <end position="13"/>
    </location>
</feature>
<dbReference type="PANTHER" id="PTHR30055:SF234">
    <property type="entry name" value="HTH-TYPE TRANSCRIPTIONAL REGULATOR BETI"/>
    <property type="match status" value="1"/>
</dbReference>
<protein>
    <submittedName>
        <fullName evidence="7">Helix-turn-helix domain-containing protein</fullName>
    </submittedName>
</protein>
<evidence type="ECO:0000256" key="3">
    <source>
        <dbReference type="ARBA" id="ARBA00023163"/>
    </source>
</evidence>
<dbReference type="SUPFAM" id="SSF46689">
    <property type="entry name" value="Homeodomain-like"/>
    <property type="match status" value="1"/>
</dbReference>
<dbReference type="InterPro" id="IPR023772">
    <property type="entry name" value="DNA-bd_HTH_TetR-type_CS"/>
</dbReference>
<dbReference type="PANTHER" id="PTHR30055">
    <property type="entry name" value="HTH-TYPE TRANSCRIPTIONAL REGULATOR RUTR"/>
    <property type="match status" value="1"/>
</dbReference>
<feature type="region of interest" description="Disordered" evidence="5">
    <location>
        <begin position="1"/>
        <end position="28"/>
    </location>
</feature>
<keyword evidence="2 4" id="KW-0238">DNA-binding</keyword>
<evidence type="ECO:0000313" key="8">
    <source>
        <dbReference type="Proteomes" id="UP001501585"/>
    </source>
</evidence>
<dbReference type="PRINTS" id="PR00455">
    <property type="entry name" value="HTHTETR"/>
</dbReference>
<organism evidence="7 8">
    <name type="scientific">Nocardiopsis rhodophaea</name>
    <dbReference type="NCBI Taxonomy" id="280238"/>
    <lineage>
        <taxon>Bacteria</taxon>
        <taxon>Bacillati</taxon>
        <taxon>Actinomycetota</taxon>
        <taxon>Actinomycetes</taxon>
        <taxon>Streptosporangiales</taxon>
        <taxon>Nocardiopsidaceae</taxon>
        <taxon>Nocardiopsis</taxon>
    </lineage>
</organism>
<name>A0ABP5EUW2_9ACTN</name>
<evidence type="ECO:0000259" key="6">
    <source>
        <dbReference type="PROSITE" id="PS50977"/>
    </source>
</evidence>